<accession>A0A368JNM9</accession>
<protein>
    <recommendedName>
        <fullName evidence="3">Transposase</fullName>
    </recommendedName>
</protein>
<name>A0A368JNM9_9BACT</name>
<evidence type="ECO:0008006" key="3">
    <source>
        <dbReference type="Google" id="ProtNLM"/>
    </source>
</evidence>
<reference evidence="1 2" key="1">
    <citation type="submission" date="2018-07" db="EMBL/GenBank/DDBJ databases">
        <title>Genome analysis of Larkinella rosea.</title>
        <authorList>
            <person name="Zhou Z."/>
            <person name="Wang G."/>
        </authorList>
    </citation>
    <scope>NUCLEOTIDE SEQUENCE [LARGE SCALE GENOMIC DNA]</scope>
    <source>
        <strain evidence="2">zzj9</strain>
    </source>
</reference>
<comment type="caution">
    <text evidence="1">The sequence shown here is derived from an EMBL/GenBank/DDBJ whole genome shotgun (WGS) entry which is preliminary data.</text>
</comment>
<sequence length="67" mass="7926">MYRLRQYAYSAQQKTQIALLYQQIGQLKFEKSDGRCSRAIDNVLTERFWRTLKYEPGRRGGGIPEKL</sequence>
<organism evidence="1 2">
    <name type="scientific">Larkinella punicea</name>
    <dbReference type="NCBI Taxonomy" id="2315727"/>
    <lineage>
        <taxon>Bacteria</taxon>
        <taxon>Pseudomonadati</taxon>
        <taxon>Bacteroidota</taxon>
        <taxon>Cytophagia</taxon>
        <taxon>Cytophagales</taxon>
        <taxon>Spirosomataceae</taxon>
        <taxon>Larkinella</taxon>
    </lineage>
</organism>
<dbReference type="AlphaFoldDB" id="A0A368JNM9"/>
<evidence type="ECO:0000313" key="2">
    <source>
        <dbReference type="Proteomes" id="UP000253383"/>
    </source>
</evidence>
<proteinExistence type="predicted"/>
<keyword evidence="2" id="KW-1185">Reference proteome</keyword>
<gene>
    <name evidence="1" type="ORF">DUE52_16080</name>
</gene>
<dbReference type="RefSeq" id="WP_114407045.1">
    <property type="nucleotide sequence ID" value="NZ_QOWE01000012.1"/>
</dbReference>
<dbReference type="EMBL" id="QOWE01000012">
    <property type="protein sequence ID" value="RCR68626.1"/>
    <property type="molecule type" value="Genomic_DNA"/>
</dbReference>
<dbReference type="Proteomes" id="UP000253383">
    <property type="component" value="Unassembled WGS sequence"/>
</dbReference>
<evidence type="ECO:0000313" key="1">
    <source>
        <dbReference type="EMBL" id="RCR68626.1"/>
    </source>
</evidence>